<dbReference type="InterPro" id="IPR052934">
    <property type="entry name" value="Methyl-DNA_Rec/Restrict_Enz"/>
</dbReference>
<evidence type="ECO:0000313" key="2">
    <source>
        <dbReference type="EMBL" id="RVU02287.1"/>
    </source>
</evidence>
<dbReference type="PANTHER" id="PTHR37291">
    <property type="entry name" value="5-METHYLCYTOSINE-SPECIFIC RESTRICTION ENZYME B"/>
    <property type="match status" value="1"/>
</dbReference>
<accession>A0A3S2UQT2</accession>
<evidence type="ECO:0000259" key="1">
    <source>
        <dbReference type="SMART" id="SM00382"/>
    </source>
</evidence>
<dbReference type="Pfam" id="PF14338">
    <property type="entry name" value="Mrr_N"/>
    <property type="match status" value="1"/>
</dbReference>
<dbReference type="CDD" id="cd00009">
    <property type="entry name" value="AAA"/>
    <property type="match status" value="1"/>
</dbReference>
<keyword evidence="3" id="KW-1185">Reference proteome</keyword>
<evidence type="ECO:0000313" key="3">
    <source>
        <dbReference type="Proteomes" id="UP000282837"/>
    </source>
</evidence>
<comment type="caution">
    <text evidence="2">The sequence shown here is derived from an EMBL/GenBank/DDBJ whole genome shotgun (WGS) entry which is preliminary data.</text>
</comment>
<name>A0A3S2UQT2_9SPHN</name>
<dbReference type="SUPFAM" id="SSF52540">
    <property type="entry name" value="P-loop containing nucleoside triphosphate hydrolases"/>
    <property type="match status" value="1"/>
</dbReference>
<gene>
    <name evidence="2" type="ORF">EOE18_17390</name>
</gene>
<dbReference type="GO" id="GO:0005524">
    <property type="term" value="F:ATP binding"/>
    <property type="evidence" value="ECO:0007669"/>
    <property type="project" value="InterPro"/>
</dbReference>
<dbReference type="InterPro" id="IPR003593">
    <property type="entry name" value="AAA+_ATPase"/>
</dbReference>
<dbReference type="InterPro" id="IPR025745">
    <property type="entry name" value="Mrr-like_N_dom"/>
</dbReference>
<dbReference type="OrthoDB" id="9781481at2"/>
<dbReference type="AlphaFoldDB" id="A0A3S2UQT2"/>
<organism evidence="2 3">
    <name type="scientific">Novosphingobium umbonatum</name>
    <dbReference type="NCBI Taxonomy" id="1908524"/>
    <lineage>
        <taxon>Bacteria</taxon>
        <taxon>Pseudomonadati</taxon>
        <taxon>Pseudomonadota</taxon>
        <taxon>Alphaproteobacteria</taxon>
        <taxon>Sphingomonadales</taxon>
        <taxon>Sphingomonadaceae</taxon>
        <taxon>Novosphingobium</taxon>
    </lineage>
</organism>
<dbReference type="GO" id="GO:0016887">
    <property type="term" value="F:ATP hydrolysis activity"/>
    <property type="evidence" value="ECO:0007669"/>
    <property type="project" value="InterPro"/>
</dbReference>
<feature type="domain" description="AAA+ ATPase" evidence="1">
    <location>
        <begin position="344"/>
        <end position="514"/>
    </location>
</feature>
<dbReference type="PANTHER" id="PTHR37291:SF1">
    <property type="entry name" value="TYPE IV METHYL-DIRECTED RESTRICTION ENZYME ECOKMCRB SUBUNIT"/>
    <property type="match status" value="1"/>
</dbReference>
<protein>
    <submittedName>
        <fullName evidence="2">AAA family ATPase</fullName>
    </submittedName>
</protein>
<dbReference type="Gene3D" id="3.40.50.300">
    <property type="entry name" value="P-loop containing nucleotide triphosphate hydrolases"/>
    <property type="match status" value="1"/>
</dbReference>
<dbReference type="EMBL" id="SACO01000022">
    <property type="protein sequence ID" value="RVU02287.1"/>
    <property type="molecule type" value="Genomic_DNA"/>
</dbReference>
<dbReference type="Pfam" id="PF07728">
    <property type="entry name" value="AAA_5"/>
    <property type="match status" value="1"/>
</dbReference>
<reference evidence="2 3" key="1">
    <citation type="submission" date="2019-01" db="EMBL/GenBank/DDBJ databases">
        <authorList>
            <person name="Chen W.-M."/>
        </authorList>
    </citation>
    <scope>NUCLEOTIDE SEQUENCE [LARGE SCALE GENOMIC DNA]</scope>
    <source>
        <strain evidence="2 3">FSY-9</strain>
    </source>
</reference>
<dbReference type="InterPro" id="IPR027417">
    <property type="entry name" value="P-loop_NTPase"/>
</dbReference>
<dbReference type="InterPro" id="IPR011704">
    <property type="entry name" value="ATPase_dyneun-rel_AAA"/>
</dbReference>
<sequence>MGKRLMGIYDEKIAGAPQFVSYFGPMLDILRDLGGKAAPKQIFDAIIERYSVPDEFLQQANKNGRPKFENRVAWARFYLTKAGLMYAPQRGIWGLTEAGRATHLTAEQAAEIFKGVQASLPRDEDEQQAPEDAGAATTVSYWFVGSHWWGDSGDQTDRFLSEGIWQNGSDDKFSDLVRQMKPGDRIAIKSSYVRKHNVPFENRGRPVSAMKIRAIGTITANRGDGSTVDVDWQPLAEPREWYLYTYRTTVSRARFEDDDMARQLVAFTFEGADQDYGKFLAHPYWIERFAPDVDPLSEAESDDEADEAEDEAQAVDVYGIADIMAEGGFMAEADLAAWLERLRVKKNLILQGPPGTGKTWLAKRLARALIGQHSPRADQLRSVQFHPSLSYEDFVRGYRPSAEGKLTLSDGVFLQIVEAAKAQPDVEHVLIIEEINRGNPAQVFGEMLTLLENTKRSRADAMELAYRKVPGERIHVPDNLYIIGTMNIADRSLALVDLALRRRFAFVTLEPLLNEAWQSWCAQRDLPVDFVELVRDRLGALNEEISEDRALGPQFKVGHSFVTPGQSVKSPHDWFREIVQTEIEPLLSEYWFDTPDRSHEAAAKLLAGL</sequence>
<dbReference type="Proteomes" id="UP000282837">
    <property type="component" value="Unassembled WGS sequence"/>
</dbReference>
<proteinExistence type="predicted"/>
<dbReference type="SMART" id="SM00382">
    <property type="entry name" value="AAA"/>
    <property type="match status" value="1"/>
</dbReference>